<keyword evidence="2" id="KW-1185">Reference proteome</keyword>
<evidence type="ECO:0008006" key="3">
    <source>
        <dbReference type="Google" id="ProtNLM"/>
    </source>
</evidence>
<dbReference type="OrthoDB" id="3670687at2759"/>
<accession>A0A6A6ZSW5</accession>
<protein>
    <recommendedName>
        <fullName evidence="3">Protein kinase domain-containing protein</fullName>
    </recommendedName>
</protein>
<dbReference type="AlphaFoldDB" id="A0A6A6ZSW5"/>
<proteinExistence type="predicted"/>
<dbReference type="InterPro" id="IPR011009">
    <property type="entry name" value="Kinase-like_dom_sf"/>
</dbReference>
<gene>
    <name evidence="1" type="ORF">CC86DRAFT_51200</name>
</gene>
<name>A0A6A6ZSW5_9PLEO</name>
<dbReference type="Gene3D" id="1.10.510.10">
    <property type="entry name" value="Transferase(Phosphotransferase) domain 1"/>
    <property type="match status" value="1"/>
</dbReference>
<evidence type="ECO:0000313" key="1">
    <source>
        <dbReference type="EMBL" id="KAF2824161.1"/>
    </source>
</evidence>
<dbReference type="EMBL" id="MU006230">
    <property type="protein sequence ID" value="KAF2824161.1"/>
    <property type="molecule type" value="Genomic_DNA"/>
</dbReference>
<evidence type="ECO:0000313" key="2">
    <source>
        <dbReference type="Proteomes" id="UP000799424"/>
    </source>
</evidence>
<dbReference type="Proteomes" id="UP000799424">
    <property type="component" value="Unassembled WGS sequence"/>
</dbReference>
<organism evidence="1 2">
    <name type="scientific">Ophiobolus disseminans</name>
    <dbReference type="NCBI Taxonomy" id="1469910"/>
    <lineage>
        <taxon>Eukaryota</taxon>
        <taxon>Fungi</taxon>
        <taxon>Dikarya</taxon>
        <taxon>Ascomycota</taxon>
        <taxon>Pezizomycotina</taxon>
        <taxon>Dothideomycetes</taxon>
        <taxon>Pleosporomycetidae</taxon>
        <taxon>Pleosporales</taxon>
        <taxon>Pleosporineae</taxon>
        <taxon>Phaeosphaeriaceae</taxon>
        <taxon>Ophiobolus</taxon>
    </lineage>
</organism>
<sequence>MVASPPMPANANRLFVSVEQIGGEINGTVTLAHLRGQPIGSPNRRVFKVLATPNQDLIYPAPIKDLKAIQQDPSHLCAYIYECDENEEWYTMEHVRGCNVARLLGHYHNAQLPPWLVFDILTPLIRGLLHLQEKGLCHIELEDGDNVMVHNSASTSLFQVKLIGFEGVAVYDRSQDITVLEQVMALAKLMTGGKKKVADVYRRGSGGEPFGEKALEEAEHFYKLIAGKRYLGKFRYRTLRELWNALSPQMVSVSAALKDDAMEEELRTILAMEVVGHYQIESAITRDRMDTANN</sequence>
<dbReference type="SUPFAM" id="SSF56112">
    <property type="entry name" value="Protein kinase-like (PK-like)"/>
    <property type="match status" value="1"/>
</dbReference>
<reference evidence="1" key="1">
    <citation type="journal article" date="2020" name="Stud. Mycol.">
        <title>101 Dothideomycetes genomes: a test case for predicting lifestyles and emergence of pathogens.</title>
        <authorList>
            <person name="Haridas S."/>
            <person name="Albert R."/>
            <person name="Binder M."/>
            <person name="Bloem J."/>
            <person name="Labutti K."/>
            <person name="Salamov A."/>
            <person name="Andreopoulos B."/>
            <person name="Baker S."/>
            <person name="Barry K."/>
            <person name="Bills G."/>
            <person name="Bluhm B."/>
            <person name="Cannon C."/>
            <person name="Castanera R."/>
            <person name="Culley D."/>
            <person name="Daum C."/>
            <person name="Ezra D."/>
            <person name="Gonzalez J."/>
            <person name="Henrissat B."/>
            <person name="Kuo A."/>
            <person name="Liang C."/>
            <person name="Lipzen A."/>
            <person name="Lutzoni F."/>
            <person name="Magnuson J."/>
            <person name="Mondo S."/>
            <person name="Nolan M."/>
            <person name="Ohm R."/>
            <person name="Pangilinan J."/>
            <person name="Park H.-J."/>
            <person name="Ramirez L."/>
            <person name="Alfaro M."/>
            <person name="Sun H."/>
            <person name="Tritt A."/>
            <person name="Yoshinaga Y."/>
            <person name="Zwiers L.-H."/>
            <person name="Turgeon B."/>
            <person name="Goodwin S."/>
            <person name="Spatafora J."/>
            <person name="Crous P."/>
            <person name="Grigoriev I."/>
        </authorList>
    </citation>
    <scope>NUCLEOTIDE SEQUENCE</scope>
    <source>
        <strain evidence="1">CBS 113818</strain>
    </source>
</reference>